<accession>A0AAV9BAD5</accession>
<reference evidence="1" key="1">
    <citation type="journal article" date="2023" name="Nat. Commun.">
        <title>Diploid and tetraploid genomes of Acorus and the evolution of monocots.</title>
        <authorList>
            <person name="Ma L."/>
            <person name="Liu K.W."/>
            <person name="Li Z."/>
            <person name="Hsiao Y.Y."/>
            <person name="Qi Y."/>
            <person name="Fu T."/>
            <person name="Tang G.D."/>
            <person name="Zhang D."/>
            <person name="Sun W.H."/>
            <person name="Liu D.K."/>
            <person name="Li Y."/>
            <person name="Chen G.Z."/>
            <person name="Liu X.D."/>
            <person name="Liao X.Y."/>
            <person name="Jiang Y.T."/>
            <person name="Yu X."/>
            <person name="Hao Y."/>
            <person name="Huang J."/>
            <person name="Zhao X.W."/>
            <person name="Ke S."/>
            <person name="Chen Y.Y."/>
            <person name="Wu W.L."/>
            <person name="Hsu J.L."/>
            <person name="Lin Y.F."/>
            <person name="Huang M.D."/>
            <person name="Li C.Y."/>
            <person name="Huang L."/>
            <person name="Wang Z.W."/>
            <person name="Zhao X."/>
            <person name="Zhong W.Y."/>
            <person name="Peng D.H."/>
            <person name="Ahmad S."/>
            <person name="Lan S."/>
            <person name="Zhang J.S."/>
            <person name="Tsai W.C."/>
            <person name="Van de Peer Y."/>
            <person name="Liu Z.J."/>
        </authorList>
    </citation>
    <scope>NUCLEOTIDE SEQUENCE</scope>
    <source>
        <strain evidence="1">SCP</strain>
    </source>
</reference>
<dbReference type="EMBL" id="JAUJYN010000004">
    <property type="protein sequence ID" value="KAK1273491.1"/>
    <property type="molecule type" value="Genomic_DNA"/>
</dbReference>
<gene>
    <name evidence="1" type="ORF">QJS04_geneDACA009864</name>
</gene>
<name>A0AAV9BAD5_ACOGR</name>
<dbReference type="Proteomes" id="UP001179952">
    <property type="component" value="Unassembled WGS sequence"/>
</dbReference>
<evidence type="ECO:0000313" key="2">
    <source>
        <dbReference type="Proteomes" id="UP001179952"/>
    </source>
</evidence>
<evidence type="ECO:0000313" key="1">
    <source>
        <dbReference type="EMBL" id="KAK1273491.1"/>
    </source>
</evidence>
<organism evidence="1 2">
    <name type="scientific">Acorus gramineus</name>
    <name type="common">Dwarf sweet flag</name>
    <dbReference type="NCBI Taxonomy" id="55184"/>
    <lineage>
        <taxon>Eukaryota</taxon>
        <taxon>Viridiplantae</taxon>
        <taxon>Streptophyta</taxon>
        <taxon>Embryophyta</taxon>
        <taxon>Tracheophyta</taxon>
        <taxon>Spermatophyta</taxon>
        <taxon>Magnoliopsida</taxon>
        <taxon>Liliopsida</taxon>
        <taxon>Acoraceae</taxon>
        <taxon>Acorus</taxon>
    </lineage>
</organism>
<dbReference type="AlphaFoldDB" id="A0AAV9BAD5"/>
<comment type="caution">
    <text evidence="1">The sequence shown here is derived from an EMBL/GenBank/DDBJ whole genome shotgun (WGS) entry which is preliminary data.</text>
</comment>
<sequence length="105" mass="11731">MSGVTTQKIDLRRRMSIPFGDGHKPLVVCDGRNPSQCSSESKNKIPAKTKSAIPLHPGEVDGSPKRDYEMITVYFVVTKEMKGMMKFLSSILEFLLLNGKGWKNT</sequence>
<reference evidence="1" key="2">
    <citation type="submission" date="2023-06" db="EMBL/GenBank/DDBJ databases">
        <authorList>
            <person name="Ma L."/>
            <person name="Liu K.-W."/>
            <person name="Li Z."/>
            <person name="Hsiao Y.-Y."/>
            <person name="Qi Y."/>
            <person name="Fu T."/>
            <person name="Tang G."/>
            <person name="Zhang D."/>
            <person name="Sun W.-H."/>
            <person name="Liu D.-K."/>
            <person name="Li Y."/>
            <person name="Chen G.-Z."/>
            <person name="Liu X.-D."/>
            <person name="Liao X.-Y."/>
            <person name="Jiang Y.-T."/>
            <person name="Yu X."/>
            <person name="Hao Y."/>
            <person name="Huang J."/>
            <person name="Zhao X.-W."/>
            <person name="Ke S."/>
            <person name="Chen Y.-Y."/>
            <person name="Wu W.-L."/>
            <person name="Hsu J.-L."/>
            <person name="Lin Y.-F."/>
            <person name="Huang M.-D."/>
            <person name="Li C.-Y."/>
            <person name="Huang L."/>
            <person name="Wang Z.-W."/>
            <person name="Zhao X."/>
            <person name="Zhong W.-Y."/>
            <person name="Peng D.-H."/>
            <person name="Ahmad S."/>
            <person name="Lan S."/>
            <person name="Zhang J.-S."/>
            <person name="Tsai W.-C."/>
            <person name="Van De Peer Y."/>
            <person name="Liu Z.-J."/>
        </authorList>
    </citation>
    <scope>NUCLEOTIDE SEQUENCE</scope>
    <source>
        <strain evidence="1">SCP</strain>
        <tissue evidence="1">Leaves</tissue>
    </source>
</reference>
<proteinExistence type="predicted"/>
<protein>
    <submittedName>
        <fullName evidence="1">Uncharacterized protein</fullName>
    </submittedName>
</protein>
<keyword evidence="2" id="KW-1185">Reference proteome</keyword>